<dbReference type="AlphaFoldDB" id="A0A098LKJ8"/>
<dbReference type="EMBL" id="BBLT01000013">
    <property type="protein sequence ID" value="GAL87490.1"/>
    <property type="molecule type" value="Genomic_DNA"/>
</dbReference>
<evidence type="ECO:0000313" key="2">
    <source>
        <dbReference type="Proteomes" id="UP000030185"/>
    </source>
</evidence>
<dbReference type="OrthoDB" id="9823480at2"/>
<evidence type="ECO:0000313" key="1">
    <source>
        <dbReference type="EMBL" id="GAL87490.1"/>
    </source>
</evidence>
<proteinExistence type="predicted"/>
<dbReference type="RefSeq" id="WP_045468996.1">
    <property type="nucleotide sequence ID" value="NZ_BBLT01000013.1"/>
</dbReference>
<protein>
    <submittedName>
        <fullName evidence="1">Uncharacterized protein</fullName>
    </submittedName>
</protein>
<keyword evidence="2" id="KW-1185">Reference proteome</keyword>
<dbReference type="Proteomes" id="UP000030185">
    <property type="component" value="Unassembled WGS sequence"/>
</dbReference>
<gene>
    <name evidence="1" type="ORF">MYP_4720</name>
</gene>
<reference evidence="1 2" key="1">
    <citation type="submission" date="2014-09" db="EMBL/GenBank/DDBJ databases">
        <title>Sporocytophaga myxococcoides PG-01 genome sequencing.</title>
        <authorList>
            <person name="Liu L."/>
            <person name="Gao P.J."/>
            <person name="Chen G.J."/>
            <person name="Wang L.S."/>
        </authorList>
    </citation>
    <scope>NUCLEOTIDE SEQUENCE [LARGE SCALE GENOMIC DNA]</scope>
    <source>
        <strain evidence="1 2">PG-01</strain>
    </source>
</reference>
<organism evidence="1 2">
    <name type="scientific">Sporocytophaga myxococcoides</name>
    <dbReference type="NCBI Taxonomy" id="153721"/>
    <lineage>
        <taxon>Bacteria</taxon>
        <taxon>Pseudomonadati</taxon>
        <taxon>Bacteroidota</taxon>
        <taxon>Cytophagia</taxon>
        <taxon>Cytophagales</taxon>
        <taxon>Cytophagaceae</taxon>
        <taxon>Sporocytophaga</taxon>
    </lineage>
</organism>
<name>A0A098LKJ8_9BACT</name>
<accession>A0A098LKJ8</accession>
<sequence length="583" mass="65271">MKYFFTKAGYFLPILFLSLIHCKTKNEDHVNPSKANGSGEIIYQSSYKPSSDGVTLAKVISGSDTIYYFGSTNENGKMKSVNGYFLYNPITKITSKIAVDKTTNTISISESADDNSLQKVYLELKPLDDTLVEATAYEILHQTSERKILFQYLRKKEPSSQKIARSEEDDELVKEIQDLQIAAMNSTHQYGIVGMLSELDKSIKNGSIKTNLGPEIEGMLSRIKSASATEESYWDKLSAFIKNLRSDLKDKLTPDIYKAWKILDKYELYSTSGDNQTIVFGKSLKEPLVGAIQFDGEPAANVTVVIKLEAGSVVKEIITTSDEFGQITFENLSTKISDEDSGIDHIDVTFYKGGLLNKKTTFTINLKKRPRLSLIKFEETDNQTGEIKQFLKKPLGVMITVDDGTYGVGYTVKWSDPIGNGFSFPSSSITDITGITKNNLIVADHEPYKVTAEIVKSDEYVVLNNVEFTIFPNPCPDFAEMKGEWTMNFGTSSLEKYHMTFYDDHSGIIHSGVDGSGTPYENKECSPTYHFTWTIQKGGHCYLLLNLPNRGWQIYADYESKGNLKFTNSFNTCYSCTPPPNCP</sequence>
<comment type="caution">
    <text evidence="1">The sequence shown here is derived from an EMBL/GenBank/DDBJ whole genome shotgun (WGS) entry which is preliminary data.</text>
</comment>